<sequence>MFKVVILGNAAVGKTSLINQFIEGSFQEDYKPTLGANIIRKDVNLENFKVRLIMWDLAGQEKYRVVRSMYFQGCAGALLVYDVTRYNTLESIDSIWLRDFKKYVKKEGVFILIGNKSDLKDQRVVTKERGKELARKINASNFIETSAKLGENIEEAFGLLVEQILSNHGVEI</sequence>
<proteinExistence type="predicted"/>
<comment type="caution">
    <text evidence="3">The sequence shown here is derived from an EMBL/GenBank/DDBJ whole genome shotgun (WGS) entry which is preliminary data.</text>
</comment>
<dbReference type="EMBL" id="LAZR01001773">
    <property type="protein sequence ID" value="KKN39276.1"/>
    <property type="molecule type" value="Genomic_DNA"/>
</dbReference>
<dbReference type="NCBIfam" id="TIGR00231">
    <property type="entry name" value="small_GTP"/>
    <property type="match status" value="1"/>
</dbReference>
<dbReference type="PRINTS" id="PR00449">
    <property type="entry name" value="RASTRNSFRMNG"/>
</dbReference>
<dbReference type="InterPro" id="IPR027417">
    <property type="entry name" value="P-loop_NTPase"/>
</dbReference>
<dbReference type="InterPro" id="IPR050227">
    <property type="entry name" value="Rab"/>
</dbReference>
<gene>
    <name evidence="3" type="ORF">LCGC14_0745050</name>
</gene>
<dbReference type="SUPFAM" id="SSF52540">
    <property type="entry name" value="P-loop containing nucleoside triphosphate hydrolases"/>
    <property type="match status" value="1"/>
</dbReference>
<evidence type="ECO:0000256" key="2">
    <source>
        <dbReference type="ARBA" id="ARBA00023134"/>
    </source>
</evidence>
<dbReference type="PROSITE" id="PS51419">
    <property type="entry name" value="RAB"/>
    <property type="match status" value="1"/>
</dbReference>
<reference evidence="3" key="1">
    <citation type="journal article" date="2015" name="Nature">
        <title>Complex archaea that bridge the gap between prokaryotes and eukaryotes.</title>
        <authorList>
            <person name="Spang A."/>
            <person name="Saw J.H."/>
            <person name="Jorgensen S.L."/>
            <person name="Zaremba-Niedzwiedzka K."/>
            <person name="Martijn J."/>
            <person name="Lind A.E."/>
            <person name="van Eijk R."/>
            <person name="Schleper C."/>
            <person name="Guy L."/>
            <person name="Ettema T.J."/>
        </authorList>
    </citation>
    <scope>NUCLEOTIDE SEQUENCE</scope>
</reference>
<evidence type="ECO:0000313" key="3">
    <source>
        <dbReference type="EMBL" id="KKN39276.1"/>
    </source>
</evidence>
<evidence type="ECO:0008006" key="4">
    <source>
        <dbReference type="Google" id="ProtNLM"/>
    </source>
</evidence>
<accession>A0A0F9SQQ2</accession>
<dbReference type="Gene3D" id="3.40.50.300">
    <property type="entry name" value="P-loop containing nucleotide triphosphate hydrolases"/>
    <property type="match status" value="1"/>
</dbReference>
<keyword evidence="1" id="KW-0547">Nucleotide-binding</keyword>
<protein>
    <recommendedName>
        <fullName evidence="4">GTP-binding protein</fullName>
    </recommendedName>
</protein>
<organism evidence="3">
    <name type="scientific">marine sediment metagenome</name>
    <dbReference type="NCBI Taxonomy" id="412755"/>
    <lineage>
        <taxon>unclassified sequences</taxon>
        <taxon>metagenomes</taxon>
        <taxon>ecological metagenomes</taxon>
    </lineage>
</organism>
<dbReference type="FunFam" id="3.40.50.300:FF:000808">
    <property type="entry name" value="Small GTP-binding protein, putative"/>
    <property type="match status" value="1"/>
</dbReference>
<dbReference type="SMART" id="SM00174">
    <property type="entry name" value="RHO"/>
    <property type="match status" value="1"/>
</dbReference>
<dbReference type="PROSITE" id="PS51421">
    <property type="entry name" value="RAS"/>
    <property type="match status" value="1"/>
</dbReference>
<dbReference type="CDD" id="cd00154">
    <property type="entry name" value="Rab"/>
    <property type="match status" value="1"/>
</dbReference>
<dbReference type="AlphaFoldDB" id="A0A0F9SQQ2"/>
<keyword evidence="2" id="KW-0342">GTP-binding</keyword>
<dbReference type="GO" id="GO:0005525">
    <property type="term" value="F:GTP binding"/>
    <property type="evidence" value="ECO:0007669"/>
    <property type="project" value="UniProtKB-KW"/>
</dbReference>
<dbReference type="InterPro" id="IPR001806">
    <property type="entry name" value="Small_GTPase"/>
</dbReference>
<dbReference type="PANTHER" id="PTHR47977">
    <property type="entry name" value="RAS-RELATED PROTEIN RAB"/>
    <property type="match status" value="1"/>
</dbReference>
<dbReference type="SMART" id="SM00175">
    <property type="entry name" value="RAB"/>
    <property type="match status" value="1"/>
</dbReference>
<dbReference type="SMART" id="SM00173">
    <property type="entry name" value="RAS"/>
    <property type="match status" value="1"/>
</dbReference>
<name>A0A0F9SQQ2_9ZZZZ</name>
<dbReference type="SMART" id="SM00176">
    <property type="entry name" value="RAN"/>
    <property type="match status" value="1"/>
</dbReference>
<dbReference type="PROSITE" id="PS51420">
    <property type="entry name" value="RHO"/>
    <property type="match status" value="1"/>
</dbReference>
<dbReference type="InterPro" id="IPR005225">
    <property type="entry name" value="Small_GTP-bd"/>
</dbReference>
<evidence type="ECO:0000256" key="1">
    <source>
        <dbReference type="ARBA" id="ARBA00022741"/>
    </source>
</evidence>
<dbReference type="Pfam" id="PF00071">
    <property type="entry name" value="Ras"/>
    <property type="match status" value="1"/>
</dbReference>
<dbReference type="GO" id="GO:0003924">
    <property type="term" value="F:GTPase activity"/>
    <property type="evidence" value="ECO:0007669"/>
    <property type="project" value="InterPro"/>
</dbReference>